<protein>
    <submittedName>
        <fullName evidence="1">CLUMA_CG021117, isoform A</fullName>
    </submittedName>
</protein>
<accession>A0A1J1J731</accession>
<dbReference type="Proteomes" id="UP000183832">
    <property type="component" value="Unassembled WGS sequence"/>
</dbReference>
<evidence type="ECO:0000313" key="2">
    <source>
        <dbReference type="Proteomes" id="UP000183832"/>
    </source>
</evidence>
<sequence length="63" mass="7765">MNFTLIKRIPYNIGTYYQETDYLHEQNSRMLFVLLLIIKKLTRLVHTEHYSRKRELPKKIREA</sequence>
<organism evidence="1 2">
    <name type="scientific">Clunio marinus</name>
    <dbReference type="NCBI Taxonomy" id="568069"/>
    <lineage>
        <taxon>Eukaryota</taxon>
        <taxon>Metazoa</taxon>
        <taxon>Ecdysozoa</taxon>
        <taxon>Arthropoda</taxon>
        <taxon>Hexapoda</taxon>
        <taxon>Insecta</taxon>
        <taxon>Pterygota</taxon>
        <taxon>Neoptera</taxon>
        <taxon>Endopterygota</taxon>
        <taxon>Diptera</taxon>
        <taxon>Nematocera</taxon>
        <taxon>Chironomoidea</taxon>
        <taxon>Chironomidae</taxon>
        <taxon>Clunio</taxon>
    </lineage>
</organism>
<proteinExistence type="predicted"/>
<evidence type="ECO:0000313" key="1">
    <source>
        <dbReference type="EMBL" id="CRL08191.1"/>
    </source>
</evidence>
<dbReference type="AlphaFoldDB" id="A0A1J1J731"/>
<reference evidence="1 2" key="1">
    <citation type="submission" date="2015-04" db="EMBL/GenBank/DDBJ databases">
        <authorList>
            <person name="Syromyatnikov M.Y."/>
            <person name="Popov V.N."/>
        </authorList>
    </citation>
    <scope>NUCLEOTIDE SEQUENCE [LARGE SCALE GENOMIC DNA]</scope>
</reference>
<keyword evidence="2" id="KW-1185">Reference proteome</keyword>
<gene>
    <name evidence="1" type="ORF">CLUMA_CG021117</name>
</gene>
<dbReference type="EMBL" id="CVRI01000074">
    <property type="protein sequence ID" value="CRL08191.1"/>
    <property type="molecule type" value="Genomic_DNA"/>
</dbReference>
<name>A0A1J1J731_9DIPT</name>